<sequence length="90" mass="10540">MRIYMQIQQKEQQPRYYQLLLQQDLLDGWTLVREWGKQGSSGRVKRDHFPCKNDALIALERVRDAQLSRGFQVVFIQGADSNDNNTLLDS</sequence>
<evidence type="ECO:0000259" key="1">
    <source>
        <dbReference type="Pfam" id="PF05406"/>
    </source>
</evidence>
<protein>
    <recommendedName>
        <fullName evidence="1">WGR domain-containing protein</fullName>
    </recommendedName>
</protein>
<name>A0A3B0ZTX5_9ZZZZ</name>
<organism evidence="2">
    <name type="scientific">hydrothermal vent metagenome</name>
    <dbReference type="NCBI Taxonomy" id="652676"/>
    <lineage>
        <taxon>unclassified sequences</taxon>
        <taxon>metagenomes</taxon>
        <taxon>ecological metagenomes</taxon>
    </lineage>
</organism>
<dbReference type="EMBL" id="UOFT01000042">
    <property type="protein sequence ID" value="VAW95171.1"/>
    <property type="molecule type" value="Genomic_DNA"/>
</dbReference>
<proteinExistence type="predicted"/>
<dbReference type="CDD" id="cd07996">
    <property type="entry name" value="WGR_MMR_like"/>
    <property type="match status" value="1"/>
</dbReference>
<reference evidence="2" key="1">
    <citation type="submission" date="2018-06" db="EMBL/GenBank/DDBJ databases">
        <authorList>
            <person name="Zhirakovskaya E."/>
        </authorList>
    </citation>
    <scope>NUCLEOTIDE SEQUENCE</scope>
</reference>
<dbReference type="InterPro" id="IPR036930">
    <property type="entry name" value="WGR_dom_sf"/>
</dbReference>
<accession>A0A3B0ZTX5</accession>
<dbReference type="SUPFAM" id="SSF142921">
    <property type="entry name" value="WGR domain-like"/>
    <property type="match status" value="1"/>
</dbReference>
<dbReference type="InterPro" id="IPR049809">
    <property type="entry name" value="YehF/YfeS-like_WGR"/>
</dbReference>
<evidence type="ECO:0000313" key="2">
    <source>
        <dbReference type="EMBL" id="VAW95171.1"/>
    </source>
</evidence>
<dbReference type="Pfam" id="PF05406">
    <property type="entry name" value="WGR"/>
    <property type="match status" value="1"/>
</dbReference>
<feature type="domain" description="WGR" evidence="1">
    <location>
        <begin position="3"/>
        <end position="72"/>
    </location>
</feature>
<gene>
    <name evidence="2" type="ORF">MNBD_GAMMA23-482</name>
</gene>
<dbReference type="InterPro" id="IPR008893">
    <property type="entry name" value="WGR_domain"/>
</dbReference>
<dbReference type="AlphaFoldDB" id="A0A3B0ZTX5"/>